<proteinExistence type="predicted"/>
<reference evidence="2 3" key="1">
    <citation type="submission" date="2024-09" db="EMBL/GenBank/DDBJ databases">
        <title>Floridaenema gen nov. (Aerosakkonemataceae, Aerosakkonematales ord. nov., Cyanobacteria) from benthic tropical and subtropical fresh waters, with the description of four new species.</title>
        <authorList>
            <person name="Moretto J.A."/>
            <person name="Berthold D.E."/>
            <person name="Lefler F.W."/>
            <person name="Huang I.-S."/>
            <person name="Laughinghouse H. IV."/>
        </authorList>
    </citation>
    <scope>NUCLEOTIDE SEQUENCE [LARGE SCALE GENOMIC DNA]</scope>
    <source>
        <strain evidence="2 3">BLCC-F50</strain>
    </source>
</reference>
<accession>A0ABV4XNL4</accession>
<gene>
    <name evidence="2" type="ORF">ACE1CI_10305</name>
</gene>
<dbReference type="RefSeq" id="WP_413262955.1">
    <property type="nucleotide sequence ID" value="NZ_JBHFNR010000071.1"/>
</dbReference>
<dbReference type="EMBL" id="JBHFNR010000071">
    <property type="protein sequence ID" value="MFB2893293.1"/>
    <property type="molecule type" value="Genomic_DNA"/>
</dbReference>
<feature type="region of interest" description="Disordered" evidence="1">
    <location>
        <begin position="321"/>
        <end position="362"/>
    </location>
</feature>
<protein>
    <submittedName>
        <fullName evidence="2">Uncharacterized protein</fullName>
    </submittedName>
</protein>
<keyword evidence="3" id="KW-1185">Reference proteome</keyword>
<sequence length="447" mass="50471">MNHADAKIIDPSELSIPETAVIQKVLSDQEQLPTDQHDKAVRAFLISDGIASGIGKDLAFVDKIPGFIKEIIDNKLWECLYVAKGVVTPYYCRYTKGTDSENFRAFITAKRPNGLETSVETIDRVLQADPEVQRKFRAIIYQAQEKERDETGKYITNPSRLEGGMAEELGNRHQERLRAANRAAEAIPAIGELLDRGLIAIEIAALLGRDIKDPNNLAAEEREYVDKRDLIGLRINQYIYTNPIPDDEDKEPAYSRELNRHVKDLLGIKDRSKPIRMDNPKKAAEKLLQFYQGDKLKELIDHLRSGLELPTEIPEPTLELASRNGQSTDSNQLVNPTASRASTIEQSTTTADKSIPSPNLDLPALKPAEDVVEKTVLENRELTLEELAKRLKRSLSSIRRETYKDQDPAGFTNWTRKRDPEGIGWQRSDKKRGRSVIYIPAPEPNQE</sequence>
<dbReference type="Proteomes" id="UP001576784">
    <property type="component" value="Unassembled WGS sequence"/>
</dbReference>
<evidence type="ECO:0000313" key="2">
    <source>
        <dbReference type="EMBL" id="MFB2893293.1"/>
    </source>
</evidence>
<evidence type="ECO:0000256" key="1">
    <source>
        <dbReference type="SAM" id="MobiDB-lite"/>
    </source>
</evidence>
<comment type="caution">
    <text evidence="2">The sequence shown here is derived from an EMBL/GenBank/DDBJ whole genome shotgun (WGS) entry which is preliminary data.</text>
</comment>
<evidence type="ECO:0000313" key="3">
    <source>
        <dbReference type="Proteomes" id="UP001576784"/>
    </source>
</evidence>
<organism evidence="2 3">
    <name type="scientific">Floridaenema flaviceps BLCC-F50</name>
    <dbReference type="NCBI Taxonomy" id="3153642"/>
    <lineage>
        <taxon>Bacteria</taxon>
        <taxon>Bacillati</taxon>
        <taxon>Cyanobacteriota</taxon>
        <taxon>Cyanophyceae</taxon>
        <taxon>Oscillatoriophycideae</taxon>
        <taxon>Aerosakkonematales</taxon>
        <taxon>Aerosakkonemataceae</taxon>
        <taxon>Floridanema</taxon>
        <taxon>Floridanema flaviceps</taxon>
    </lineage>
</organism>
<feature type="region of interest" description="Disordered" evidence="1">
    <location>
        <begin position="406"/>
        <end position="447"/>
    </location>
</feature>
<name>A0ABV4XNL4_9CYAN</name>
<feature type="compositionally biased region" description="Polar residues" evidence="1">
    <location>
        <begin position="323"/>
        <end position="352"/>
    </location>
</feature>